<gene>
    <name evidence="1" type="ORF">UFOVP558_36</name>
</gene>
<name>A0A6J5MVD1_9CAUD</name>
<protein>
    <submittedName>
        <fullName evidence="1">Uncharacterized protein</fullName>
    </submittedName>
</protein>
<sequence>MKSSLDHLFDCATDKVTKEKLRAWVDTFVLKMGQTITVTEREILHAADSHESMMKRRIDYAFYNMIRQIQDQKIASSESVKWPNGSIEETISILLVKP</sequence>
<accession>A0A6J5MVD1</accession>
<evidence type="ECO:0000313" key="1">
    <source>
        <dbReference type="EMBL" id="CAB4149817.1"/>
    </source>
</evidence>
<dbReference type="EMBL" id="LR796527">
    <property type="protein sequence ID" value="CAB4149817.1"/>
    <property type="molecule type" value="Genomic_DNA"/>
</dbReference>
<proteinExistence type="predicted"/>
<reference evidence="1" key="1">
    <citation type="submission" date="2020-04" db="EMBL/GenBank/DDBJ databases">
        <authorList>
            <person name="Chiriac C."/>
            <person name="Salcher M."/>
            <person name="Ghai R."/>
            <person name="Kavagutti S V."/>
        </authorList>
    </citation>
    <scope>NUCLEOTIDE SEQUENCE</scope>
</reference>
<organism evidence="1">
    <name type="scientific">uncultured Caudovirales phage</name>
    <dbReference type="NCBI Taxonomy" id="2100421"/>
    <lineage>
        <taxon>Viruses</taxon>
        <taxon>Duplodnaviria</taxon>
        <taxon>Heunggongvirae</taxon>
        <taxon>Uroviricota</taxon>
        <taxon>Caudoviricetes</taxon>
        <taxon>Peduoviridae</taxon>
        <taxon>Maltschvirus</taxon>
        <taxon>Maltschvirus maltsch</taxon>
    </lineage>
</organism>